<gene>
    <name evidence="2" type="ORF">Adt_33278</name>
</gene>
<dbReference type="AlphaFoldDB" id="A0ABD1QVT0"/>
<proteinExistence type="predicted"/>
<evidence type="ECO:0000313" key="3">
    <source>
        <dbReference type="Proteomes" id="UP001604336"/>
    </source>
</evidence>
<reference evidence="3" key="1">
    <citation type="submission" date="2024-07" db="EMBL/GenBank/DDBJ databases">
        <title>Two chromosome-level genome assemblies of Korean endemic species Abeliophyllum distichum and Forsythia ovata (Oleaceae).</title>
        <authorList>
            <person name="Jang H."/>
        </authorList>
    </citation>
    <scope>NUCLEOTIDE SEQUENCE [LARGE SCALE GENOMIC DNA]</scope>
</reference>
<keyword evidence="1" id="KW-0175">Coiled coil</keyword>
<comment type="caution">
    <text evidence="2">The sequence shown here is derived from an EMBL/GenBank/DDBJ whole genome shotgun (WGS) entry which is preliminary data.</text>
</comment>
<dbReference type="EMBL" id="JBFOLK010000010">
    <property type="protein sequence ID" value="KAL2480312.1"/>
    <property type="molecule type" value="Genomic_DNA"/>
</dbReference>
<feature type="coiled-coil region" evidence="1">
    <location>
        <begin position="36"/>
        <end position="70"/>
    </location>
</feature>
<evidence type="ECO:0000256" key="1">
    <source>
        <dbReference type="SAM" id="Coils"/>
    </source>
</evidence>
<evidence type="ECO:0000313" key="2">
    <source>
        <dbReference type="EMBL" id="KAL2480312.1"/>
    </source>
</evidence>
<dbReference type="Proteomes" id="UP001604336">
    <property type="component" value="Unassembled WGS sequence"/>
</dbReference>
<protein>
    <submittedName>
        <fullName evidence="2">Uncharacterized protein</fullName>
    </submittedName>
</protein>
<accession>A0ABD1QVT0</accession>
<name>A0ABD1QVT0_9LAMI</name>
<organism evidence="2 3">
    <name type="scientific">Abeliophyllum distichum</name>
    <dbReference type="NCBI Taxonomy" id="126358"/>
    <lineage>
        <taxon>Eukaryota</taxon>
        <taxon>Viridiplantae</taxon>
        <taxon>Streptophyta</taxon>
        <taxon>Embryophyta</taxon>
        <taxon>Tracheophyta</taxon>
        <taxon>Spermatophyta</taxon>
        <taxon>Magnoliopsida</taxon>
        <taxon>eudicotyledons</taxon>
        <taxon>Gunneridae</taxon>
        <taxon>Pentapetalae</taxon>
        <taxon>asterids</taxon>
        <taxon>lamiids</taxon>
        <taxon>Lamiales</taxon>
        <taxon>Oleaceae</taxon>
        <taxon>Forsythieae</taxon>
        <taxon>Abeliophyllum</taxon>
    </lineage>
</organism>
<sequence>MAEASKSEEHRNALEFLQAVKIEACKAKAGKLRKSLENFDRIRDEAKARVTKLLDEKKGLEGKLEKTEADFTINFHHTEAYISFSNFFANVGHQEVIAALRLEHPDLDHTSLEAKFPPVEIEDKSDAFDPLEE</sequence>
<keyword evidence="3" id="KW-1185">Reference proteome</keyword>